<evidence type="ECO:0000256" key="1">
    <source>
        <dbReference type="ARBA" id="ARBA00008690"/>
    </source>
</evidence>
<dbReference type="EMBL" id="JAVXUP010002563">
    <property type="protein sequence ID" value="KAK3002590.1"/>
    <property type="molecule type" value="Genomic_DNA"/>
</dbReference>
<proteinExistence type="inferred from homology"/>
<gene>
    <name evidence="3" type="ORF">RJ639_020825</name>
</gene>
<dbReference type="AlphaFoldDB" id="A0AA88V681"/>
<comment type="similarity">
    <text evidence="1">Belongs to the fantastic four family.</text>
</comment>
<keyword evidence="4" id="KW-1185">Reference proteome</keyword>
<evidence type="ECO:0000313" key="3">
    <source>
        <dbReference type="EMBL" id="KAK3002590.1"/>
    </source>
</evidence>
<reference evidence="3" key="1">
    <citation type="submission" date="2022-12" db="EMBL/GenBank/DDBJ databases">
        <title>Draft genome assemblies for two species of Escallonia (Escalloniales).</title>
        <authorList>
            <person name="Chanderbali A."/>
            <person name="Dervinis C."/>
            <person name="Anghel I."/>
            <person name="Soltis D."/>
            <person name="Soltis P."/>
            <person name="Zapata F."/>
        </authorList>
    </citation>
    <scope>NUCLEOTIDE SEQUENCE</scope>
    <source>
        <strain evidence="3">UCBG64.0493</strain>
        <tissue evidence="3">Leaf</tissue>
    </source>
</reference>
<dbReference type="PANTHER" id="PTHR33155:SF17">
    <property type="entry name" value="F2E2.18-RELATED"/>
    <property type="match status" value="1"/>
</dbReference>
<evidence type="ECO:0000259" key="2">
    <source>
        <dbReference type="Pfam" id="PF11250"/>
    </source>
</evidence>
<sequence length="277" mass="31816">MPVILFSEMSKYLRNWSGQIAVGKGPSIWLRLIFNTSNLEHLDKLFGIVVKLFTSSSKEYNSVRYSRERQPIAKLSGMLPDKRLWDRSRCTREAMSPNEEGIAPVKLFLDIVKTLKPGKKVPMSSGMLPEIGVKGYEFGTEPTIRGYFAPCGILVMASKCRDGSWTWEGEEIEYLFVFGYGEFLEGKIEIEAEVLGQCCGASVKTRRRWWGKSSEKGKKEYPPAISWLARIENLSSAHMPWVFRRHYITDGQLVITEEKVERQEYFRVHRSDGRLTL</sequence>
<dbReference type="Proteomes" id="UP001188597">
    <property type="component" value="Unassembled WGS sequence"/>
</dbReference>
<dbReference type="InterPro" id="IPR021410">
    <property type="entry name" value="FAF"/>
</dbReference>
<name>A0AA88V681_9ASTE</name>
<organism evidence="3 4">
    <name type="scientific">Escallonia herrerae</name>
    <dbReference type="NCBI Taxonomy" id="1293975"/>
    <lineage>
        <taxon>Eukaryota</taxon>
        <taxon>Viridiplantae</taxon>
        <taxon>Streptophyta</taxon>
        <taxon>Embryophyta</taxon>
        <taxon>Tracheophyta</taxon>
        <taxon>Spermatophyta</taxon>
        <taxon>Magnoliopsida</taxon>
        <taxon>eudicotyledons</taxon>
        <taxon>Gunneridae</taxon>
        <taxon>Pentapetalae</taxon>
        <taxon>asterids</taxon>
        <taxon>campanulids</taxon>
        <taxon>Escalloniales</taxon>
        <taxon>Escalloniaceae</taxon>
        <taxon>Escallonia</taxon>
    </lineage>
</organism>
<comment type="caution">
    <text evidence="3">The sequence shown here is derived from an EMBL/GenBank/DDBJ whole genome shotgun (WGS) entry which is preliminary data.</text>
</comment>
<feature type="domain" description="FAF" evidence="2">
    <location>
        <begin position="220"/>
        <end position="277"/>
    </location>
</feature>
<dbReference type="InterPro" id="IPR046431">
    <property type="entry name" value="FAF_dom"/>
</dbReference>
<evidence type="ECO:0000313" key="4">
    <source>
        <dbReference type="Proteomes" id="UP001188597"/>
    </source>
</evidence>
<protein>
    <recommendedName>
        <fullName evidence="2">FAF domain-containing protein</fullName>
    </recommendedName>
</protein>
<dbReference type="PANTHER" id="PTHR33155">
    <property type="entry name" value="FANTASTIC FOUR-LIKE PROTEIN (DUF3049)"/>
    <property type="match status" value="1"/>
</dbReference>
<accession>A0AA88V681</accession>
<dbReference type="Pfam" id="PF11250">
    <property type="entry name" value="FAF"/>
    <property type="match status" value="1"/>
</dbReference>